<feature type="compositionally biased region" description="Basic and acidic residues" evidence="1">
    <location>
        <begin position="188"/>
        <end position="213"/>
    </location>
</feature>
<feature type="region of interest" description="Disordered" evidence="1">
    <location>
        <begin position="1"/>
        <end position="213"/>
    </location>
</feature>
<organism evidence="2">
    <name type="scientific">uncultured Rubrobacteraceae bacterium</name>
    <dbReference type="NCBI Taxonomy" id="349277"/>
    <lineage>
        <taxon>Bacteria</taxon>
        <taxon>Bacillati</taxon>
        <taxon>Actinomycetota</taxon>
        <taxon>Rubrobacteria</taxon>
        <taxon>Rubrobacterales</taxon>
        <taxon>Rubrobacteraceae</taxon>
        <taxon>environmental samples</taxon>
    </lineage>
</organism>
<feature type="compositionally biased region" description="Low complexity" evidence="1">
    <location>
        <begin position="56"/>
        <end position="76"/>
    </location>
</feature>
<accession>A0A6J4RZW2</accession>
<name>A0A6J4RZW2_9ACTN</name>
<gene>
    <name evidence="2" type="ORF">AVDCRST_MAG25-2879</name>
</gene>
<feature type="compositionally biased region" description="Basic and acidic residues" evidence="1">
    <location>
        <begin position="134"/>
        <end position="159"/>
    </location>
</feature>
<feature type="compositionally biased region" description="Basic and acidic residues" evidence="1">
    <location>
        <begin position="1"/>
        <end position="20"/>
    </location>
</feature>
<proteinExistence type="predicted"/>
<feature type="non-terminal residue" evidence="2">
    <location>
        <position position="1"/>
    </location>
</feature>
<dbReference type="GO" id="GO:0008168">
    <property type="term" value="F:methyltransferase activity"/>
    <property type="evidence" value="ECO:0007669"/>
    <property type="project" value="UniProtKB-KW"/>
</dbReference>
<dbReference type="EC" id="2.1.1.185" evidence="2"/>
<feature type="non-terminal residue" evidence="2">
    <location>
        <position position="238"/>
    </location>
</feature>
<evidence type="ECO:0000256" key="1">
    <source>
        <dbReference type="SAM" id="MobiDB-lite"/>
    </source>
</evidence>
<dbReference type="AlphaFoldDB" id="A0A6J4RZW2"/>
<dbReference type="GO" id="GO:0032259">
    <property type="term" value="P:methylation"/>
    <property type="evidence" value="ECO:0007669"/>
    <property type="project" value="UniProtKB-KW"/>
</dbReference>
<protein>
    <submittedName>
        <fullName evidence="2">23S rRNA (Guanosine(2251)-2'-O)-methyltransferase</fullName>
        <ecNumber evidence="2">2.1.1.185</ecNumber>
    </submittedName>
</protein>
<dbReference type="EMBL" id="CADCVI010000192">
    <property type="protein sequence ID" value="CAA9482837.1"/>
    <property type="molecule type" value="Genomic_DNA"/>
</dbReference>
<sequence>EGRGRLRRTARDRSPEERAPSRSRGPGRGGGEGRCYRGSFSRGGGETGPEGEDRGAGPWWRPPGRGGARRALPLLQPRRDPGFPRPSRACPRRRHRPAEPRGHTPCGGRGRGERGGHPQGPRRGRDAGGGQGERGGERARQGRPGDEPEAGAREDEGGRRVGLRRGGGGEGPVLRVHQARPLGAGRVRPGERGARGQETRARGMRRDGLRPDARRRFLAQRLGSGGGPGLRGEEAARV</sequence>
<evidence type="ECO:0000313" key="2">
    <source>
        <dbReference type="EMBL" id="CAA9482837.1"/>
    </source>
</evidence>
<reference evidence="2" key="1">
    <citation type="submission" date="2020-02" db="EMBL/GenBank/DDBJ databases">
        <authorList>
            <person name="Meier V. D."/>
        </authorList>
    </citation>
    <scope>NUCLEOTIDE SEQUENCE</scope>
    <source>
        <strain evidence="2">AVDCRST_MAG25</strain>
    </source>
</reference>
<keyword evidence="2" id="KW-0808">Transferase</keyword>
<feature type="region of interest" description="Disordered" evidence="1">
    <location>
        <begin position="219"/>
        <end position="238"/>
    </location>
</feature>
<keyword evidence="2" id="KW-0489">Methyltransferase</keyword>